<dbReference type="EMBL" id="BARU01026860">
    <property type="protein sequence ID" value="GAH67680.1"/>
    <property type="molecule type" value="Genomic_DNA"/>
</dbReference>
<dbReference type="Pfam" id="PF10502">
    <property type="entry name" value="Peptidase_S26"/>
    <property type="match status" value="1"/>
</dbReference>
<dbReference type="InterPro" id="IPR000223">
    <property type="entry name" value="Pept_S26A_signal_pept_1"/>
</dbReference>
<proteinExistence type="inferred from homology"/>
<feature type="domain" description="Peptidase S26" evidence="5">
    <location>
        <begin position="1"/>
        <end position="123"/>
    </location>
</feature>
<sequence>MEPSLYQGQRLLINKVAYTFHEPERGDVIVFEPANNQRVDYIKRIIALPGDTVEVKRGTVYVNGSQLDEPYIKDPPKYTIHQEKVPKNNYFVLGDNRNRSNDSHNSWTVPHQNIIGKAWLSIWPPGEWGLVSNYSLQEQLASSGSK</sequence>
<reference evidence="6" key="1">
    <citation type="journal article" date="2014" name="Front. Microbiol.">
        <title>High frequency of phylogenetically diverse reductive dehalogenase-homologous genes in deep subseafloor sedimentary metagenomes.</title>
        <authorList>
            <person name="Kawai M."/>
            <person name="Futagami T."/>
            <person name="Toyoda A."/>
            <person name="Takaki Y."/>
            <person name="Nishi S."/>
            <person name="Hori S."/>
            <person name="Arai W."/>
            <person name="Tsubouchi T."/>
            <person name="Morono Y."/>
            <person name="Uchiyama I."/>
            <person name="Ito T."/>
            <person name="Fujiyama A."/>
            <person name="Inagaki F."/>
            <person name="Takami H."/>
        </authorList>
    </citation>
    <scope>NUCLEOTIDE SEQUENCE</scope>
    <source>
        <strain evidence="6">Expedition CK06-06</strain>
    </source>
</reference>
<comment type="catalytic activity">
    <reaction evidence="1">
        <text>Cleavage of hydrophobic, N-terminal signal or leader sequences from secreted and periplasmic proteins.</text>
        <dbReference type="EC" id="3.4.21.89"/>
    </reaction>
</comment>
<dbReference type="EC" id="3.4.21.89" evidence="3"/>
<dbReference type="AlphaFoldDB" id="X1IEH0"/>
<dbReference type="PROSITE" id="PS00760">
    <property type="entry name" value="SPASE_I_2"/>
    <property type="match status" value="1"/>
</dbReference>
<evidence type="ECO:0000256" key="4">
    <source>
        <dbReference type="ARBA" id="ARBA00022801"/>
    </source>
</evidence>
<dbReference type="PROSITE" id="PS00761">
    <property type="entry name" value="SPASE_I_3"/>
    <property type="match status" value="1"/>
</dbReference>
<comment type="caution">
    <text evidence="6">The sequence shown here is derived from an EMBL/GenBank/DDBJ whole genome shotgun (WGS) entry which is preliminary data.</text>
</comment>
<evidence type="ECO:0000256" key="3">
    <source>
        <dbReference type="ARBA" id="ARBA00013208"/>
    </source>
</evidence>
<organism evidence="6">
    <name type="scientific">marine sediment metagenome</name>
    <dbReference type="NCBI Taxonomy" id="412755"/>
    <lineage>
        <taxon>unclassified sequences</taxon>
        <taxon>metagenomes</taxon>
        <taxon>ecological metagenomes</taxon>
    </lineage>
</organism>
<dbReference type="NCBIfam" id="TIGR02227">
    <property type="entry name" value="sigpep_I_bact"/>
    <property type="match status" value="1"/>
</dbReference>
<dbReference type="SUPFAM" id="SSF51306">
    <property type="entry name" value="LexA/Signal peptidase"/>
    <property type="match status" value="1"/>
</dbReference>
<evidence type="ECO:0000256" key="1">
    <source>
        <dbReference type="ARBA" id="ARBA00000677"/>
    </source>
</evidence>
<dbReference type="GO" id="GO:0004252">
    <property type="term" value="F:serine-type endopeptidase activity"/>
    <property type="evidence" value="ECO:0007669"/>
    <property type="project" value="InterPro"/>
</dbReference>
<dbReference type="PANTHER" id="PTHR43390:SF1">
    <property type="entry name" value="CHLOROPLAST PROCESSING PEPTIDASE"/>
    <property type="match status" value="1"/>
</dbReference>
<dbReference type="GO" id="GO:0006465">
    <property type="term" value="P:signal peptide processing"/>
    <property type="evidence" value="ECO:0007669"/>
    <property type="project" value="InterPro"/>
</dbReference>
<dbReference type="CDD" id="cd06530">
    <property type="entry name" value="S26_SPase_I"/>
    <property type="match status" value="1"/>
</dbReference>
<evidence type="ECO:0000259" key="5">
    <source>
        <dbReference type="Pfam" id="PF10502"/>
    </source>
</evidence>
<name>X1IEH0_9ZZZZ</name>
<dbReference type="InterPro" id="IPR036286">
    <property type="entry name" value="LexA/Signal_pep-like_sf"/>
</dbReference>
<protein>
    <recommendedName>
        <fullName evidence="3">signal peptidase I</fullName>
        <ecNumber evidence="3">3.4.21.89</ecNumber>
    </recommendedName>
</protein>
<dbReference type="GO" id="GO:0016020">
    <property type="term" value="C:membrane"/>
    <property type="evidence" value="ECO:0007669"/>
    <property type="project" value="InterPro"/>
</dbReference>
<dbReference type="InterPro" id="IPR019757">
    <property type="entry name" value="Pept_S26A_signal_pept_1_Lys-AS"/>
</dbReference>
<dbReference type="Gene3D" id="2.10.109.10">
    <property type="entry name" value="Umud Fragment, subunit A"/>
    <property type="match status" value="1"/>
</dbReference>
<evidence type="ECO:0000256" key="2">
    <source>
        <dbReference type="ARBA" id="ARBA00009370"/>
    </source>
</evidence>
<dbReference type="InterPro" id="IPR019758">
    <property type="entry name" value="Pept_S26A_signal_pept_1_CS"/>
</dbReference>
<dbReference type="PANTHER" id="PTHR43390">
    <property type="entry name" value="SIGNAL PEPTIDASE I"/>
    <property type="match status" value="1"/>
</dbReference>
<keyword evidence="4" id="KW-0378">Hydrolase</keyword>
<dbReference type="InterPro" id="IPR019533">
    <property type="entry name" value="Peptidase_S26"/>
</dbReference>
<dbReference type="GO" id="GO:0009003">
    <property type="term" value="F:signal peptidase activity"/>
    <property type="evidence" value="ECO:0007669"/>
    <property type="project" value="UniProtKB-EC"/>
</dbReference>
<gene>
    <name evidence="6" type="ORF">S03H2_43102</name>
</gene>
<dbReference type="PRINTS" id="PR00727">
    <property type="entry name" value="LEADERPTASE"/>
</dbReference>
<comment type="similarity">
    <text evidence="2">Belongs to the peptidase S26 family.</text>
</comment>
<accession>X1IEH0</accession>
<evidence type="ECO:0000313" key="6">
    <source>
        <dbReference type="EMBL" id="GAH67680.1"/>
    </source>
</evidence>